<organism evidence="2 3">
    <name type="scientific">Actinoplanes lobatus</name>
    <dbReference type="NCBI Taxonomy" id="113568"/>
    <lineage>
        <taxon>Bacteria</taxon>
        <taxon>Bacillati</taxon>
        <taxon>Actinomycetota</taxon>
        <taxon>Actinomycetes</taxon>
        <taxon>Micromonosporales</taxon>
        <taxon>Micromonosporaceae</taxon>
        <taxon>Actinoplanes</taxon>
    </lineage>
</organism>
<dbReference type="Proteomes" id="UP000631312">
    <property type="component" value="Unassembled WGS sequence"/>
</dbReference>
<proteinExistence type="predicted"/>
<gene>
    <name evidence="2" type="ORF">Alo02nite_12060</name>
</gene>
<name>A0ABQ4ABE3_9ACTN</name>
<evidence type="ECO:0000256" key="1">
    <source>
        <dbReference type="SAM" id="MobiDB-lite"/>
    </source>
</evidence>
<accession>A0ABQ4ABE3</accession>
<sequence>MPGKHHRNPPTRSERQHTRGIPTDLSPAGAAQAGVGSKIAPTGRNGPERRDSDTRTRKEPEAKRGLRPPKVLQPGVTRGPVVTGLVPV</sequence>
<reference evidence="2 3" key="1">
    <citation type="submission" date="2021-01" db="EMBL/GenBank/DDBJ databases">
        <title>Whole genome shotgun sequence of Actinoplanes lobatus NBRC 12513.</title>
        <authorList>
            <person name="Komaki H."/>
            <person name="Tamura T."/>
        </authorList>
    </citation>
    <scope>NUCLEOTIDE SEQUENCE [LARGE SCALE GENOMIC DNA]</scope>
    <source>
        <strain evidence="2 3">NBRC 12513</strain>
    </source>
</reference>
<dbReference type="EMBL" id="BOMP01000019">
    <property type="protein sequence ID" value="GIE38308.1"/>
    <property type="molecule type" value="Genomic_DNA"/>
</dbReference>
<keyword evidence="3" id="KW-1185">Reference proteome</keyword>
<evidence type="ECO:0000313" key="3">
    <source>
        <dbReference type="Proteomes" id="UP000631312"/>
    </source>
</evidence>
<comment type="caution">
    <text evidence="2">The sequence shown here is derived from an EMBL/GenBank/DDBJ whole genome shotgun (WGS) entry which is preliminary data.</text>
</comment>
<evidence type="ECO:0000313" key="2">
    <source>
        <dbReference type="EMBL" id="GIE38308.1"/>
    </source>
</evidence>
<protein>
    <submittedName>
        <fullName evidence="2">Uncharacterized protein</fullName>
    </submittedName>
</protein>
<feature type="region of interest" description="Disordered" evidence="1">
    <location>
        <begin position="1"/>
        <end position="88"/>
    </location>
</feature>
<feature type="compositionally biased region" description="Basic and acidic residues" evidence="1">
    <location>
        <begin position="46"/>
        <end position="64"/>
    </location>
</feature>